<evidence type="ECO:0000256" key="1">
    <source>
        <dbReference type="ARBA" id="ARBA00022741"/>
    </source>
</evidence>
<evidence type="ECO:0000313" key="7">
    <source>
        <dbReference type="EMBL" id="WIX05902.1"/>
    </source>
</evidence>
<dbReference type="EMBL" id="CP127225">
    <property type="protein sequence ID" value="WIX05902.1"/>
    <property type="molecule type" value="Genomic_DNA"/>
</dbReference>
<dbReference type="GO" id="GO:0000724">
    <property type="term" value="P:double-strand break repair via homologous recombination"/>
    <property type="evidence" value="ECO:0007669"/>
    <property type="project" value="TreeGrafter"/>
</dbReference>
<feature type="domain" description="UvrD-like helicase ATP-binding" evidence="6">
    <location>
        <begin position="15"/>
        <end position="286"/>
    </location>
</feature>
<dbReference type="AlphaFoldDB" id="A0AAJ6GQW9"/>
<dbReference type="GO" id="GO:0043138">
    <property type="term" value="F:3'-5' DNA helicase activity"/>
    <property type="evidence" value="ECO:0007669"/>
    <property type="project" value="TreeGrafter"/>
</dbReference>
<dbReference type="PANTHER" id="PTHR11070:SF30">
    <property type="entry name" value="F-BOX DNA HELICASE 1"/>
    <property type="match status" value="1"/>
</dbReference>
<keyword evidence="4 5" id="KW-0067">ATP-binding</keyword>
<reference evidence="7 8" key="1">
    <citation type="submission" date="2023-05" db="EMBL/GenBank/DDBJ databases">
        <title>Complete Genome Resource of Xanthomonas oryzae pv. leersiae Strain YNJC Isolated From Plateau Japonica Rice in Southwest China.</title>
        <authorList>
            <person name="Aa X."/>
            <person name="Mei L."/>
            <person name="Liu P."/>
            <person name="Yang Y."/>
            <person name="Tang C."/>
            <person name="Zhang F."/>
            <person name="Dong C."/>
            <person name="Wang B."/>
            <person name="Chen X."/>
            <person name="Dai L."/>
        </authorList>
    </citation>
    <scope>NUCLEOTIDE SEQUENCE [LARGE SCALE GENOMIC DNA]</scope>
    <source>
        <strain evidence="7 8">YNJC</strain>
    </source>
</reference>
<gene>
    <name evidence="7" type="ORF">QN060_17355</name>
</gene>
<evidence type="ECO:0000313" key="8">
    <source>
        <dbReference type="Proteomes" id="UP001228059"/>
    </source>
</evidence>
<dbReference type="InterPro" id="IPR027417">
    <property type="entry name" value="P-loop_NTPase"/>
</dbReference>
<dbReference type="RefSeq" id="WP_285956676.1">
    <property type="nucleotide sequence ID" value="NZ_CP127225.1"/>
</dbReference>
<protein>
    <submittedName>
        <fullName evidence="7">UvrD-helicase domain-containing protein</fullName>
    </submittedName>
</protein>
<feature type="binding site" evidence="5">
    <location>
        <begin position="36"/>
        <end position="43"/>
    </location>
    <ligand>
        <name>ATP</name>
        <dbReference type="ChEBI" id="CHEBI:30616"/>
    </ligand>
</feature>
<accession>A0AAJ6GQW9</accession>
<dbReference type="InterPro" id="IPR000212">
    <property type="entry name" value="DNA_helicase_UvrD/REP"/>
</dbReference>
<dbReference type="Proteomes" id="UP001228059">
    <property type="component" value="Chromosome"/>
</dbReference>
<evidence type="ECO:0000256" key="3">
    <source>
        <dbReference type="ARBA" id="ARBA00022806"/>
    </source>
</evidence>
<dbReference type="PROSITE" id="PS51198">
    <property type="entry name" value="UVRD_HELICASE_ATP_BIND"/>
    <property type="match status" value="1"/>
</dbReference>
<dbReference type="Pfam" id="PF13245">
    <property type="entry name" value="AAA_19"/>
    <property type="match status" value="1"/>
</dbReference>
<evidence type="ECO:0000256" key="2">
    <source>
        <dbReference type="ARBA" id="ARBA00022801"/>
    </source>
</evidence>
<keyword evidence="3 5" id="KW-0347">Helicase</keyword>
<evidence type="ECO:0000256" key="5">
    <source>
        <dbReference type="PROSITE-ProRule" id="PRU00560"/>
    </source>
</evidence>
<dbReference type="GO" id="GO:0005524">
    <property type="term" value="F:ATP binding"/>
    <property type="evidence" value="ECO:0007669"/>
    <property type="project" value="UniProtKB-UniRule"/>
</dbReference>
<sequence>MRQAQHSDNNDIDQPADILIAQCLDPTNPKSFFLFAGAGSGKTRSLVAALEHVQVNWGEQLRRQGKRVGVITFTNAASDEIKRRIQFDSLFDVRTIHSFAWSLIEGLNQDIRHWLREKIADDLFDLREKEANGRAGKASDDRKLRIAANTKRLESLPGIKRFIYSPTGTNRTRDALNHAEVIRIAAHFLQSKPRMQSIFAGRYPILLVDESQDTNKHLVDALFEVEAQQTGSFSLGLIGDTMQQIYADGKEGLGTDLPPTWATPGKHMNHRCPKRVVSLLNKVRGSVDTHQQRARTDASEGVVRLFVVPSAVQDKPGVEERIADLMANLTEDANWRRPDSVKTLTLEHRMAAARLGCLEVFVALYEIDSTSLLNGTQPLATFFTDQVLPLVNAHQRKDRFAVMRLLKSFSPLLTAEKLKGSPGQSNLRNAQSAVDELLGLWADGQDPSLQQVLVCVSDRHLLEIPERLLAWVSPSDGVLPVQKPPGQEEESIDSERQKRIGELLATPFSQVDPLAEYLSRKARFDTHQGVKGLEFERVMVIMDDHDARGFMFKYEDLFGGKTEGKTLEATRRLFYVTASRATESLALVAYTEDVMRVRKFMLDNDWFCDEEVITAIQ</sequence>
<keyword evidence="1 5" id="KW-0547">Nucleotide-binding</keyword>
<dbReference type="Gene3D" id="3.40.50.300">
    <property type="entry name" value="P-loop containing nucleotide triphosphate hydrolases"/>
    <property type="match status" value="2"/>
</dbReference>
<keyword evidence="2 5" id="KW-0378">Hydrolase</keyword>
<evidence type="ECO:0000259" key="6">
    <source>
        <dbReference type="PROSITE" id="PS51198"/>
    </source>
</evidence>
<dbReference type="PANTHER" id="PTHR11070">
    <property type="entry name" value="UVRD / RECB / PCRA DNA HELICASE FAMILY MEMBER"/>
    <property type="match status" value="1"/>
</dbReference>
<dbReference type="GO" id="GO:0031297">
    <property type="term" value="P:replication fork processing"/>
    <property type="evidence" value="ECO:0007669"/>
    <property type="project" value="TreeGrafter"/>
</dbReference>
<dbReference type="SUPFAM" id="SSF52540">
    <property type="entry name" value="P-loop containing nucleoside triphosphate hydrolases"/>
    <property type="match status" value="1"/>
</dbReference>
<proteinExistence type="predicted"/>
<dbReference type="GO" id="GO:0016787">
    <property type="term" value="F:hydrolase activity"/>
    <property type="evidence" value="ECO:0007669"/>
    <property type="project" value="UniProtKB-UniRule"/>
</dbReference>
<evidence type="ECO:0000256" key="4">
    <source>
        <dbReference type="ARBA" id="ARBA00022840"/>
    </source>
</evidence>
<name>A0AAJ6GQW9_9XANT</name>
<organism evidence="7 8">
    <name type="scientific">Xanthomonas oryzae pv. leersiae</name>
    <dbReference type="NCBI Taxonomy" id="3112258"/>
    <lineage>
        <taxon>Bacteria</taxon>
        <taxon>Pseudomonadati</taxon>
        <taxon>Pseudomonadota</taxon>
        <taxon>Gammaproteobacteria</taxon>
        <taxon>Lysobacterales</taxon>
        <taxon>Lysobacteraceae</taxon>
        <taxon>Xanthomonas</taxon>
    </lineage>
</organism>
<dbReference type="GO" id="GO:0003677">
    <property type="term" value="F:DNA binding"/>
    <property type="evidence" value="ECO:0007669"/>
    <property type="project" value="InterPro"/>
</dbReference>
<dbReference type="InterPro" id="IPR014016">
    <property type="entry name" value="UvrD-like_ATP-bd"/>
</dbReference>